<evidence type="ECO:0000256" key="1">
    <source>
        <dbReference type="SAM" id="Phobius"/>
    </source>
</evidence>
<protein>
    <submittedName>
        <fullName evidence="2">Uncharacterized protein</fullName>
    </submittedName>
</protein>
<evidence type="ECO:0000313" key="2">
    <source>
        <dbReference type="EMBL" id="KAA1039077.1"/>
    </source>
</evidence>
<name>A0ABQ6R7K2_9STAP</name>
<sequence length="197" mass="22275">MAQRRMTNRQLELRNKWIMTGILVLIGVAIYTMIKMSTAAYEESMEDRRITVNATYKQARNLQLKAGPVISDGVTWTRADAGDIDRFMQPDKLYFHPEQRYQFLNLKMSQHIRASALDELLEGQGILDGMGHAFHQASKKEDVNEIYLISHAMLETGKGRSELARGIKLNKKGERDESGRAGVIITSSVSALMTKTQ</sequence>
<dbReference type="EMBL" id="SCWC02000005">
    <property type="protein sequence ID" value="KAA1039077.1"/>
    <property type="molecule type" value="Genomic_DNA"/>
</dbReference>
<comment type="caution">
    <text evidence="2">The sequence shown here is derived from an EMBL/GenBank/DDBJ whole genome shotgun (WGS) entry which is preliminary data.</text>
</comment>
<evidence type="ECO:0000313" key="3">
    <source>
        <dbReference type="Proteomes" id="UP000295735"/>
    </source>
</evidence>
<dbReference type="Proteomes" id="UP000295735">
    <property type="component" value="Unassembled WGS sequence"/>
</dbReference>
<reference evidence="2 3" key="1">
    <citation type="submission" date="2019-09" db="EMBL/GenBank/DDBJ databases">
        <authorList>
            <person name="Mazhar S."/>
            <person name="Altermann E."/>
            <person name="Hill C."/>
            <person name="Mcauliffe O."/>
        </authorList>
    </citation>
    <scope>NUCLEOTIDE SEQUENCE [LARGE SCALE GENOMIC DNA]</scope>
    <source>
        <strain evidence="2 3">ATCC 51831</strain>
    </source>
</reference>
<keyword evidence="3" id="KW-1185">Reference proteome</keyword>
<keyword evidence="1" id="KW-0472">Membrane</keyword>
<organism evidence="2 3">
    <name type="scientific">Macrococcus equipercicus</name>
    <dbReference type="NCBI Taxonomy" id="69967"/>
    <lineage>
        <taxon>Bacteria</taxon>
        <taxon>Bacillati</taxon>
        <taxon>Bacillota</taxon>
        <taxon>Bacilli</taxon>
        <taxon>Bacillales</taxon>
        <taxon>Staphylococcaceae</taxon>
        <taxon>Macrococcus</taxon>
    </lineage>
</organism>
<dbReference type="RefSeq" id="WP_149459335.1">
    <property type="nucleotide sequence ID" value="NZ_SCWC02000005.1"/>
</dbReference>
<keyword evidence="1" id="KW-0812">Transmembrane</keyword>
<proteinExistence type="predicted"/>
<keyword evidence="1" id="KW-1133">Transmembrane helix</keyword>
<feature type="transmembrane region" description="Helical" evidence="1">
    <location>
        <begin position="21"/>
        <end position="41"/>
    </location>
</feature>
<gene>
    <name evidence="2" type="ORF">ERX35_007635</name>
</gene>
<accession>A0ABQ6R7K2</accession>